<dbReference type="RefSeq" id="WP_008276993.1">
    <property type="nucleotide sequence ID" value="NZ_AAXW01000034.1"/>
</dbReference>
<gene>
    <name evidence="2" type="ORF">CY0110_14018</name>
</gene>
<evidence type="ECO:0000313" key="3">
    <source>
        <dbReference type="Proteomes" id="UP000003781"/>
    </source>
</evidence>
<protein>
    <submittedName>
        <fullName evidence="2">Uncharacterized protein</fullName>
    </submittedName>
</protein>
<keyword evidence="3" id="KW-1185">Reference proteome</keyword>
<feature type="region of interest" description="Disordered" evidence="1">
    <location>
        <begin position="98"/>
        <end position="124"/>
    </location>
</feature>
<evidence type="ECO:0000313" key="2">
    <source>
        <dbReference type="EMBL" id="EAZ89918.1"/>
    </source>
</evidence>
<sequence length="185" mass="20327">MRLTQKLFSITGLSTFITVLISAGMVRAIPPCYMVNQAGQTIDLSSICNPNRVTNQPQETQEQQSSFNGRVPVNNQMVPQANRNYNGVSRYGNSAGNQTYYGNNFPDNNQLLDLPNSTPGQTTFGQEISPAGVDSGIINFGNDPISSYNSLPFTTTRPESLRNVSSQYVLNGQGVLELRYYNLSE</sequence>
<accession>A3IUD7</accession>
<proteinExistence type="predicted"/>
<reference evidence="2 3" key="1">
    <citation type="submission" date="2007-03" db="EMBL/GenBank/DDBJ databases">
        <authorList>
            <person name="Stal L."/>
            <person name="Ferriera S."/>
            <person name="Johnson J."/>
            <person name="Kravitz S."/>
            <person name="Beeson K."/>
            <person name="Sutton G."/>
            <person name="Rogers Y.-H."/>
            <person name="Friedman R."/>
            <person name="Frazier M."/>
            <person name="Venter J.C."/>
        </authorList>
    </citation>
    <scope>NUCLEOTIDE SEQUENCE [LARGE SCALE GENOMIC DNA]</scope>
    <source>
        <strain evidence="2 3">CCY0110</strain>
    </source>
</reference>
<dbReference type="eggNOG" id="ENOG50320HS">
    <property type="taxonomic scope" value="Bacteria"/>
</dbReference>
<dbReference type="AlphaFoldDB" id="A3IUD7"/>
<evidence type="ECO:0000256" key="1">
    <source>
        <dbReference type="SAM" id="MobiDB-lite"/>
    </source>
</evidence>
<comment type="caution">
    <text evidence="2">The sequence shown here is derived from an EMBL/GenBank/DDBJ whole genome shotgun (WGS) entry which is preliminary data.</text>
</comment>
<dbReference type="EMBL" id="AAXW01000034">
    <property type="protein sequence ID" value="EAZ89918.1"/>
    <property type="molecule type" value="Genomic_DNA"/>
</dbReference>
<organism evidence="2 3">
    <name type="scientific">Crocosphaera chwakensis CCY0110</name>
    <dbReference type="NCBI Taxonomy" id="391612"/>
    <lineage>
        <taxon>Bacteria</taxon>
        <taxon>Bacillati</taxon>
        <taxon>Cyanobacteriota</taxon>
        <taxon>Cyanophyceae</taxon>
        <taxon>Oscillatoriophycideae</taxon>
        <taxon>Chroococcales</taxon>
        <taxon>Aphanothecaceae</taxon>
        <taxon>Crocosphaera</taxon>
        <taxon>Crocosphaera chwakensis</taxon>
    </lineage>
</organism>
<dbReference type="Proteomes" id="UP000003781">
    <property type="component" value="Unassembled WGS sequence"/>
</dbReference>
<name>A3IUD7_9CHRO</name>